<dbReference type="STRING" id="54.SAMN02745121_00668"/>
<evidence type="ECO:0000313" key="2">
    <source>
        <dbReference type="Proteomes" id="UP000199400"/>
    </source>
</evidence>
<organism evidence="1 2">
    <name type="scientific">Nannocystis exedens</name>
    <dbReference type="NCBI Taxonomy" id="54"/>
    <lineage>
        <taxon>Bacteria</taxon>
        <taxon>Pseudomonadati</taxon>
        <taxon>Myxococcota</taxon>
        <taxon>Polyangia</taxon>
        <taxon>Nannocystales</taxon>
        <taxon>Nannocystaceae</taxon>
        <taxon>Nannocystis</taxon>
    </lineage>
</organism>
<keyword evidence="2" id="KW-1185">Reference proteome</keyword>
<evidence type="ECO:0000313" key="1">
    <source>
        <dbReference type="EMBL" id="SFD57224.1"/>
    </source>
</evidence>
<name>A0A1I1TF95_9BACT</name>
<dbReference type="EMBL" id="FOMX01000002">
    <property type="protein sequence ID" value="SFD57224.1"/>
    <property type="molecule type" value="Genomic_DNA"/>
</dbReference>
<protein>
    <submittedName>
        <fullName evidence="1">Uncharacterized protein</fullName>
    </submittedName>
</protein>
<sequence>MTTRRRLALATSVVTALLGPVGCIDEVAVPAAEVPTEAPVGQPKRVVLRSLRFEVDDFEQAVTLEQMRKLPRKVLDDLWLLDYDLTESVTVVLDELRALPPEEADALAPAAQNLRRLLNMNPDNVDLEGTKLEELIALSASVGVPPARALAALMQIGVTDDAIPPKVVSETFLDELLGSHPAAQTRKGTVDADHPDGLWPIAPRALPITLGDIVYAFESLPDRFGPASLDPDDPNALVHPGFVLAASGITEDAFTMYVRVNLNALPYKGVDLTTNYVASVNSTASQIHEVFDFSDPDWIRVEGLSENLTISEMTVRVLEHDTFVPGGDSREPLPTGNSPAWDLPPWLFERLIAEMARRRTVEGIGPHCDEYKLGTDVVAFEACVDATGWTEMTTFTDVGNPPPPAYLWDLLSEVAQIRLHDGGLAEGDADVEFTLRDIVIPLDQATIVEQIKANLERNPEALIGITEQLNDNADGDADFYYFKPAPTAGGEGGDYLFFVTEADLRKDADGLPARPYEYERPGFFADPELTDKVSSKADIDGDTSHEKVRVAPGDVLYVEDDDRRRYRLTVLDKPSANNLALEITRTR</sequence>
<accession>A0A1I1TF95</accession>
<dbReference type="Proteomes" id="UP000199400">
    <property type="component" value="Unassembled WGS sequence"/>
</dbReference>
<reference evidence="2" key="1">
    <citation type="submission" date="2016-10" db="EMBL/GenBank/DDBJ databases">
        <authorList>
            <person name="Varghese N."/>
            <person name="Submissions S."/>
        </authorList>
    </citation>
    <scope>NUCLEOTIDE SEQUENCE [LARGE SCALE GENOMIC DNA]</scope>
    <source>
        <strain evidence="2">ATCC 25963</strain>
    </source>
</reference>
<proteinExistence type="predicted"/>
<dbReference type="OrthoDB" id="5481086at2"/>
<dbReference type="RefSeq" id="WP_096334123.1">
    <property type="nucleotide sequence ID" value="NZ_FOMX01000002.1"/>
</dbReference>
<gene>
    <name evidence="1" type="ORF">SAMN02745121_00668</name>
</gene>
<dbReference type="AlphaFoldDB" id="A0A1I1TF95"/>